<reference evidence="2" key="1">
    <citation type="submission" date="2021-04" db="EMBL/GenBank/DDBJ databases">
        <title>novel species isolated from subtropical streams in China.</title>
        <authorList>
            <person name="Lu H."/>
        </authorList>
    </citation>
    <scope>NUCLEOTIDE SEQUENCE</scope>
    <source>
        <strain evidence="2">FT137W</strain>
    </source>
</reference>
<dbReference type="RefSeq" id="WP_212676856.1">
    <property type="nucleotide sequence ID" value="NZ_JAGSPJ010000008.1"/>
</dbReference>
<evidence type="ECO:0000256" key="1">
    <source>
        <dbReference type="SAM" id="Phobius"/>
    </source>
</evidence>
<accession>A0A941E3R2</accession>
<feature type="transmembrane region" description="Helical" evidence="1">
    <location>
        <begin position="95"/>
        <end position="111"/>
    </location>
</feature>
<dbReference type="EMBL" id="JAGSPJ010000008">
    <property type="protein sequence ID" value="MBR7801755.1"/>
    <property type="molecule type" value="Genomic_DNA"/>
</dbReference>
<feature type="transmembrane region" description="Helical" evidence="1">
    <location>
        <begin position="60"/>
        <end position="83"/>
    </location>
</feature>
<keyword evidence="3" id="KW-1185">Reference proteome</keyword>
<dbReference type="InterPro" id="IPR058068">
    <property type="entry name" value="LIC_13387-like"/>
</dbReference>
<sequence>MSGLGSILIGMSALIFLVLGSIHLYLSFFSRVFYPRDDHLLDLMQSNSPRLTRQTTLWRAGLGFHASHSLGAMLYGALFLYFVTIVPDFFFKQDFLLVIGFIYVACMFALARRYWFRVPFYGTALASILYLVGGVVARFSP</sequence>
<keyword evidence="1" id="KW-0472">Membrane</keyword>
<comment type="caution">
    <text evidence="2">The sequence shown here is derived from an EMBL/GenBank/DDBJ whole genome shotgun (WGS) entry which is preliminary data.</text>
</comment>
<protein>
    <submittedName>
        <fullName evidence="2">Uncharacterized protein</fullName>
    </submittedName>
</protein>
<evidence type="ECO:0000313" key="3">
    <source>
        <dbReference type="Proteomes" id="UP000678545"/>
    </source>
</evidence>
<gene>
    <name evidence="2" type="ORF">KDM90_17205</name>
</gene>
<dbReference type="Proteomes" id="UP000678545">
    <property type="component" value="Unassembled WGS sequence"/>
</dbReference>
<dbReference type="NCBIfam" id="NF047765">
    <property type="entry name" value="LIC_13387_fam"/>
    <property type="match status" value="1"/>
</dbReference>
<dbReference type="AlphaFoldDB" id="A0A941E3R2"/>
<name>A0A941E3R2_9BURK</name>
<feature type="transmembrane region" description="Helical" evidence="1">
    <location>
        <begin position="6"/>
        <end position="26"/>
    </location>
</feature>
<keyword evidence="1" id="KW-0812">Transmembrane</keyword>
<feature type="transmembrane region" description="Helical" evidence="1">
    <location>
        <begin position="118"/>
        <end position="139"/>
    </location>
</feature>
<evidence type="ECO:0000313" key="2">
    <source>
        <dbReference type="EMBL" id="MBR7801755.1"/>
    </source>
</evidence>
<proteinExistence type="predicted"/>
<organism evidence="2 3">
    <name type="scientific">Undibacterium fentianense</name>
    <dbReference type="NCBI Taxonomy" id="2828728"/>
    <lineage>
        <taxon>Bacteria</taxon>
        <taxon>Pseudomonadati</taxon>
        <taxon>Pseudomonadota</taxon>
        <taxon>Betaproteobacteria</taxon>
        <taxon>Burkholderiales</taxon>
        <taxon>Oxalobacteraceae</taxon>
        <taxon>Undibacterium</taxon>
    </lineage>
</organism>
<keyword evidence="1" id="KW-1133">Transmembrane helix</keyword>